<dbReference type="Proteomes" id="UP000192578">
    <property type="component" value="Unassembled WGS sequence"/>
</dbReference>
<keyword evidence="1" id="KW-0812">Transmembrane</keyword>
<keyword evidence="3" id="KW-1185">Reference proteome</keyword>
<reference evidence="3" key="1">
    <citation type="submission" date="2017-01" db="EMBL/GenBank/DDBJ databases">
        <title>Comparative genomics of anhydrobiosis in the tardigrade Hypsibius dujardini.</title>
        <authorList>
            <person name="Yoshida Y."/>
            <person name="Koutsovoulos G."/>
            <person name="Laetsch D."/>
            <person name="Stevens L."/>
            <person name="Kumar S."/>
            <person name="Horikawa D."/>
            <person name="Ishino K."/>
            <person name="Komine S."/>
            <person name="Tomita M."/>
            <person name="Blaxter M."/>
            <person name="Arakawa K."/>
        </authorList>
    </citation>
    <scope>NUCLEOTIDE SEQUENCE [LARGE SCALE GENOMIC DNA]</scope>
    <source>
        <strain evidence="3">Z151</strain>
    </source>
</reference>
<protein>
    <submittedName>
        <fullName evidence="2">Uncharacterized protein</fullName>
    </submittedName>
</protein>
<keyword evidence="1" id="KW-0472">Membrane</keyword>
<name>A0A9X6RKG5_HYPEX</name>
<evidence type="ECO:0000256" key="1">
    <source>
        <dbReference type="SAM" id="Phobius"/>
    </source>
</evidence>
<proteinExistence type="predicted"/>
<accession>A0A9X6RKG5</accession>
<comment type="caution">
    <text evidence="2">The sequence shown here is derived from an EMBL/GenBank/DDBJ whole genome shotgun (WGS) entry which is preliminary data.</text>
</comment>
<gene>
    <name evidence="2" type="ORF">BV898_15579</name>
</gene>
<evidence type="ECO:0000313" key="2">
    <source>
        <dbReference type="EMBL" id="OWA51079.1"/>
    </source>
</evidence>
<evidence type="ECO:0000313" key="3">
    <source>
        <dbReference type="Proteomes" id="UP000192578"/>
    </source>
</evidence>
<organism evidence="2 3">
    <name type="scientific">Hypsibius exemplaris</name>
    <name type="common">Freshwater tardigrade</name>
    <dbReference type="NCBI Taxonomy" id="2072580"/>
    <lineage>
        <taxon>Eukaryota</taxon>
        <taxon>Metazoa</taxon>
        <taxon>Ecdysozoa</taxon>
        <taxon>Tardigrada</taxon>
        <taxon>Eutardigrada</taxon>
        <taxon>Parachela</taxon>
        <taxon>Hypsibioidea</taxon>
        <taxon>Hypsibiidae</taxon>
        <taxon>Hypsibius</taxon>
    </lineage>
</organism>
<keyword evidence="1" id="KW-1133">Transmembrane helix</keyword>
<dbReference type="AlphaFoldDB" id="A0A9X6RKG5"/>
<sequence>MAKIAFFVFPSVLLITCFLAEILSLICVVGFREQSATVALGGFGHISRITVLNVFGLLLTFCCFVLEQLNDNPHLEASQLNQTTLQEAAVNVSASIALEAFNGNGIS</sequence>
<dbReference type="EMBL" id="MTYJ01000213">
    <property type="protein sequence ID" value="OWA51079.1"/>
    <property type="molecule type" value="Genomic_DNA"/>
</dbReference>
<feature type="transmembrane region" description="Helical" evidence="1">
    <location>
        <begin position="48"/>
        <end position="66"/>
    </location>
</feature>